<keyword evidence="5 7" id="KW-1133">Transmembrane helix</keyword>
<dbReference type="PANTHER" id="PTHR43386">
    <property type="entry name" value="OLIGOPEPTIDE TRANSPORT SYSTEM PERMEASE PROTEIN APPC"/>
    <property type="match status" value="1"/>
</dbReference>
<keyword evidence="4 7" id="KW-0812">Transmembrane</keyword>
<keyword evidence="2" id="KW-0813">Transport</keyword>
<evidence type="ECO:0000259" key="8">
    <source>
        <dbReference type="PROSITE" id="PS50928"/>
    </source>
</evidence>
<feature type="domain" description="ABC transmembrane type-1" evidence="8">
    <location>
        <begin position="1"/>
        <end position="106"/>
    </location>
</feature>
<dbReference type="GO" id="GO:0055085">
    <property type="term" value="P:transmembrane transport"/>
    <property type="evidence" value="ECO:0007669"/>
    <property type="project" value="InterPro"/>
</dbReference>
<evidence type="ECO:0000313" key="9">
    <source>
        <dbReference type="EMBL" id="GAG49383.1"/>
    </source>
</evidence>
<evidence type="ECO:0000256" key="6">
    <source>
        <dbReference type="ARBA" id="ARBA00023136"/>
    </source>
</evidence>
<evidence type="ECO:0000256" key="7">
    <source>
        <dbReference type="SAM" id="Phobius"/>
    </source>
</evidence>
<evidence type="ECO:0000256" key="3">
    <source>
        <dbReference type="ARBA" id="ARBA00022475"/>
    </source>
</evidence>
<feature type="transmembrane region" description="Helical" evidence="7">
    <location>
        <begin position="37"/>
        <end position="65"/>
    </location>
</feature>
<dbReference type="CDD" id="cd06261">
    <property type="entry name" value="TM_PBP2"/>
    <property type="match status" value="1"/>
</dbReference>
<dbReference type="Pfam" id="PF00528">
    <property type="entry name" value="BPD_transp_1"/>
    <property type="match status" value="1"/>
</dbReference>
<organism evidence="9">
    <name type="scientific">marine sediment metagenome</name>
    <dbReference type="NCBI Taxonomy" id="412755"/>
    <lineage>
        <taxon>unclassified sequences</taxon>
        <taxon>metagenomes</taxon>
        <taxon>ecological metagenomes</taxon>
    </lineage>
</organism>
<dbReference type="EMBL" id="BARS01053179">
    <property type="protein sequence ID" value="GAG49383.1"/>
    <property type="molecule type" value="Genomic_DNA"/>
</dbReference>
<reference evidence="9" key="1">
    <citation type="journal article" date="2014" name="Front. Microbiol.">
        <title>High frequency of phylogenetically diverse reductive dehalogenase-homologous genes in deep subseafloor sedimentary metagenomes.</title>
        <authorList>
            <person name="Kawai M."/>
            <person name="Futagami T."/>
            <person name="Toyoda A."/>
            <person name="Takaki Y."/>
            <person name="Nishi S."/>
            <person name="Hori S."/>
            <person name="Arai W."/>
            <person name="Tsubouchi T."/>
            <person name="Morono Y."/>
            <person name="Uchiyama I."/>
            <person name="Ito T."/>
            <person name="Fujiyama A."/>
            <person name="Inagaki F."/>
            <person name="Takami H."/>
        </authorList>
    </citation>
    <scope>NUCLEOTIDE SEQUENCE</scope>
    <source>
        <strain evidence="9">Expedition CK06-06</strain>
    </source>
</reference>
<keyword evidence="3" id="KW-1003">Cell membrane</keyword>
<comment type="subcellular location">
    <subcellularLocation>
        <location evidence="1">Cell membrane</location>
        <topology evidence="1">Multi-pass membrane protein</topology>
    </subcellularLocation>
</comment>
<proteinExistence type="predicted"/>
<evidence type="ECO:0000256" key="2">
    <source>
        <dbReference type="ARBA" id="ARBA00022448"/>
    </source>
</evidence>
<dbReference type="PANTHER" id="PTHR43386:SF1">
    <property type="entry name" value="D,D-DIPEPTIDE TRANSPORT SYSTEM PERMEASE PROTEIN DDPC-RELATED"/>
    <property type="match status" value="1"/>
</dbReference>
<dbReference type="GO" id="GO:0005886">
    <property type="term" value="C:plasma membrane"/>
    <property type="evidence" value="ECO:0007669"/>
    <property type="project" value="UniProtKB-SubCell"/>
</dbReference>
<dbReference type="InterPro" id="IPR000515">
    <property type="entry name" value="MetI-like"/>
</dbReference>
<gene>
    <name evidence="9" type="ORF">S01H1_78952</name>
</gene>
<protein>
    <recommendedName>
        <fullName evidence="8">ABC transmembrane type-1 domain-containing protein</fullName>
    </recommendedName>
</protein>
<accession>X0YLH8</accession>
<evidence type="ECO:0000256" key="1">
    <source>
        <dbReference type="ARBA" id="ARBA00004651"/>
    </source>
</evidence>
<feature type="transmembrane region" description="Helical" evidence="7">
    <location>
        <begin position="85"/>
        <end position="105"/>
    </location>
</feature>
<dbReference type="Gene3D" id="1.10.3720.10">
    <property type="entry name" value="MetI-like"/>
    <property type="match status" value="1"/>
</dbReference>
<dbReference type="InterPro" id="IPR035906">
    <property type="entry name" value="MetI-like_sf"/>
</dbReference>
<name>X0YLH8_9ZZZZ</name>
<dbReference type="InterPro" id="IPR050366">
    <property type="entry name" value="BP-dependent_transpt_permease"/>
</dbReference>
<comment type="caution">
    <text evidence="9">The sequence shown here is derived from an EMBL/GenBank/DDBJ whole genome shotgun (WGS) entry which is preliminary data.</text>
</comment>
<sequence length="119" mass="13130">MMRAQLLQIRGEDYMTAARALAIPTWRLLVRHAIPNGLAPILVGAAFGVASAVFLESTLAFLDLVETPSWGTLLVDGRQHLQDLWWVWASAGTAIFVTVFVYNLLGEAIRDAIDPRLKV</sequence>
<dbReference type="AlphaFoldDB" id="X0YLH8"/>
<dbReference type="PROSITE" id="PS50928">
    <property type="entry name" value="ABC_TM1"/>
    <property type="match status" value="1"/>
</dbReference>
<evidence type="ECO:0000256" key="4">
    <source>
        <dbReference type="ARBA" id="ARBA00022692"/>
    </source>
</evidence>
<keyword evidence="6 7" id="KW-0472">Membrane</keyword>
<dbReference type="SUPFAM" id="SSF161098">
    <property type="entry name" value="MetI-like"/>
    <property type="match status" value="1"/>
</dbReference>
<evidence type="ECO:0000256" key="5">
    <source>
        <dbReference type="ARBA" id="ARBA00022989"/>
    </source>
</evidence>